<protein>
    <recommendedName>
        <fullName evidence="3">histidine kinase</fullName>
        <ecNumber evidence="3">2.7.13.3</ecNumber>
    </recommendedName>
</protein>
<dbReference type="PANTHER" id="PTHR45339">
    <property type="entry name" value="HYBRID SIGNAL TRANSDUCTION HISTIDINE KINASE J"/>
    <property type="match status" value="1"/>
</dbReference>
<dbReference type="PROSITE" id="PS50113">
    <property type="entry name" value="PAC"/>
    <property type="match status" value="1"/>
</dbReference>
<dbReference type="InterPro" id="IPR013655">
    <property type="entry name" value="PAS_fold_3"/>
</dbReference>
<evidence type="ECO:0000256" key="3">
    <source>
        <dbReference type="ARBA" id="ARBA00012438"/>
    </source>
</evidence>
<dbReference type="Proteomes" id="UP000679307">
    <property type="component" value="Chromosome"/>
</dbReference>
<dbReference type="Gene3D" id="3.30.565.10">
    <property type="entry name" value="Histidine kinase-like ATPase, C-terminal domain"/>
    <property type="match status" value="1"/>
</dbReference>
<dbReference type="Pfam" id="PF02518">
    <property type="entry name" value="HATPase_c"/>
    <property type="match status" value="1"/>
</dbReference>
<keyword evidence="15" id="KW-1185">Reference proteome</keyword>
<proteinExistence type="predicted"/>
<feature type="domain" description="HPt" evidence="13">
    <location>
        <begin position="992"/>
        <end position="1085"/>
    </location>
</feature>
<evidence type="ECO:0000259" key="12">
    <source>
        <dbReference type="PROSITE" id="PS50113"/>
    </source>
</evidence>
<dbReference type="GO" id="GO:0004673">
    <property type="term" value="F:protein histidine kinase activity"/>
    <property type="evidence" value="ECO:0007669"/>
    <property type="project" value="UniProtKB-EC"/>
</dbReference>
<feature type="modified residue" description="4-aspartylphosphate" evidence="8">
    <location>
        <position position="856"/>
    </location>
</feature>
<feature type="domain" description="PAC" evidence="12">
    <location>
        <begin position="202"/>
        <end position="255"/>
    </location>
</feature>
<dbReference type="CDD" id="cd16922">
    <property type="entry name" value="HATPase_EvgS-ArcB-TorS-like"/>
    <property type="match status" value="1"/>
</dbReference>
<dbReference type="EC" id="2.7.13.3" evidence="3"/>
<keyword evidence="6" id="KW-0902">Two-component regulatory system</keyword>
<keyword evidence="4 8" id="KW-0597">Phosphoprotein</keyword>
<name>A0ABX8EK34_9ACTN</name>
<evidence type="ECO:0000256" key="1">
    <source>
        <dbReference type="ARBA" id="ARBA00000085"/>
    </source>
</evidence>
<gene>
    <name evidence="14" type="primary">barA_1</name>
    <name evidence="14" type="ORF">ENKNEFLB_01814</name>
</gene>
<evidence type="ECO:0000259" key="11">
    <source>
        <dbReference type="PROSITE" id="PS50110"/>
    </source>
</evidence>
<evidence type="ECO:0000256" key="9">
    <source>
        <dbReference type="SAM" id="MobiDB-lite"/>
    </source>
</evidence>
<dbReference type="PROSITE" id="PS50109">
    <property type="entry name" value="HIS_KIN"/>
    <property type="match status" value="1"/>
</dbReference>
<dbReference type="CDD" id="cd00130">
    <property type="entry name" value="PAS"/>
    <property type="match status" value="1"/>
</dbReference>
<dbReference type="Gene3D" id="1.10.287.130">
    <property type="match status" value="1"/>
</dbReference>
<dbReference type="CDD" id="cd00156">
    <property type="entry name" value="REC"/>
    <property type="match status" value="1"/>
</dbReference>
<dbReference type="SMART" id="SM00388">
    <property type="entry name" value="HisKA"/>
    <property type="match status" value="1"/>
</dbReference>
<evidence type="ECO:0000256" key="2">
    <source>
        <dbReference type="ARBA" id="ARBA00004236"/>
    </source>
</evidence>
<dbReference type="Pfam" id="PF00072">
    <property type="entry name" value="Response_reg"/>
    <property type="match status" value="2"/>
</dbReference>
<dbReference type="Pfam" id="PF08447">
    <property type="entry name" value="PAS_3"/>
    <property type="match status" value="1"/>
</dbReference>
<dbReference type="InterPro" id="IPR036641">
    <property type="entry name" value="HPT_dom_sf"/>
</dbReference>
<organism evidence="14 15">
    <name type="scientific">Nocardioides aquaticus</name>
    <dbReference type="NCBI Taxonomy" id="160826"/>
    <lineage>
        <taxon>Bacteria</taxon>
        <taxon>Bacillati</taxon>
        <taxon>Actinomycetota</taxon>
        <taxon>Actinomycetes</taxon>
        <taxon>Propionibacteriales</taxon>
        <taxon>Nocardioidaceae</taxon>
        <taxon>Nocardioides</taxon>
    </lineage>
</organism>
<dbReference type="InterPro" id="IPR003594">
    <property type="entry name" value="HATPase_dom"/>
</dbReference>
<dbReference type="SMART" id="SM00387">
    <property type="entry name" value="HATPase_c"/>
    <property type="match status" value="1"/>
</dbReference>
<dbReference type="InterPro" id="IPR011006">
    <property type="entry name" value="CheY-like_superfamily"/>
</dbReference>
<dbReference type="PROSITE" id="PS50894">
    <property type="entry name" value="HPT"/>
    <property type="match status" value="1"/>
</dbReference>
<dbReference type="InterPro" id="IPR000014">
    <property type="entry name" value="PAS"/>
</dbReference>
<dbReference type="RefSeq" id="WP_214058896.1">
    <property type="nucleotide sequence ID" value="NZ_BAAAHS010000001.1"/>
</dbReference>
<comment type="catalytic activity">
    <reaction evidence="1">
        <text>ATP + protein L-histidine = ADP + protein N-phospho-L-histidine.</text>
        <dbReference type="EC" id="2.7.13.3"/>
    </reaction>
</comment>
<dbReference type="Pfam" id="PF00989">
    <property type="entry name" value="PAS"/>
    <property type="match status" value="1"/>
</dbReference>
<dbReference type="InterPro" id="IPR008207">
    <property type="entry name" value="Sig_transdc_His_kin_Hpt_dom"/>
</dbReference>
<feature type="modified residue" description="Phosphohistidine" evidence="7">
    <location>
        <position position="1031"/>
    </location>
</feature>
<dbReference type="InterPro" id="IPR013767">
    <property type="entry name" value="PAS_fold"/>
</dbReference>
<evidence type="ECO:0000259" key="10">
    <source>
        <dbReference type="PROSITE" id="PS50109"/>
    </source>
</evidence>
<dbReference type="InterPro" id="IPR035965">
    <property type="entry name" value="PAS-like_dom_sf"/>
</dbReference>
<dbReference type="InterPro" id="IPR036890">
    <property type="entry name" value="HATPase_C_sf"/>
</dbReference>
<dbReference type="SUPFAM" id="SSF47384">
    <property type="entry name" value="Homodimeric domain of signal transducing histidine kinase"/>
    <property type="match status" value="1"/>
</dbReference>
<dbReference type="InterPro" id="IPR036097">
    <property type="entry name" value="HisK_dim/P_sf"/>
</dbReference>
<dbReference type="EMBL" id="CP075371">
    <property type="protein sequence ID" value="QVT79433.1"/>
    <property type="molecule type" value="Genomic_DNA"/>
</dbReference>
<dbReference type="PROSITE" id="PS50110">
    <property type="entry name" value="RESPONSE_REGULATORY"/>
    <property type="match status" value="2"/>
</dbReference>
<feature type="modified residue" description="4-aspartylphosphate" evidence="8">
    <location>
        <position position="720"/>
    </location>
</feature>
<dbReference type="NCBIfam" id="TIGR00229">
    <property type="entry name" value="sensory_box"/>
    <property type="match status" value="1"/>
</dbReference>
<evidence type="ECO:0000256" key="4">
    <source>
        <dbReference type="ARBA" id="ARBA00022553"/>
    </source>
</evidence>
<evidence type="ECO:0000313" key="15">
    <source>
        <dbReference type="Proteomes" id="UP000679307"/>
    </source>
</evidence>
<dbReference type="InterPro" id="IPR001789">
    <property type="entry name" value="Sig_transdc_resp-reg_receiver"/>
</dbReference>
<dbReference type="CDD" id="cd00082">
    <property type="entry name" value="HisKA"/>
    <property type="match status" value="1"/>
</dbReference>
<dbReference type="InterPro" id="IPR003661">
    <property type="entry name" value="HisK_dim/P_dom"/>
</dbReference>
<dbReference type="Pfam" id="PF01627">
    <property type="entry name" value="Hpt"/>
    <property type="match status" value="1"/>
</dbReference>
<evidence type="ECO:0000313" key="14">
    <source>
        <dbReference type="EMBL" id="QVT79433.1"/>
    </source>
</evidence>
<evidence type="ECO:0000256" key="5">
    <source>
        <dbReference type="ARBA" id="ARBA00022777"/>
    </source>
</evidence>
<evidence type="ECO:0000256" key="8">
    <source>
        <dbReference type="PROSITE-ProRule" id="PRU00169"/>
    </source>
</evidence>
<comment type="subcellular location">
    <subcellularLocation>
        <location evidence="2">Cell membrane</location>
    </subcellularLocation>
</comment>
<evidence type="ECO:0000256" key="6">
    <source>
        <dbReference type="ARBA" id="ARBA00023012"/>
    </source>
</evidence>
<reference evidence="14 15" key="1">
    <citation type="submission" date="2021-05" db="EMBL/GenBank/DDBJ databases">
        <title>Complete genome of Nocardioides aquaticus KCTC 9944T isolated from meromictic and hypersaline Ekho Lake, Antarctica.</title>
        <authorList>
            <person name="Hwang K."/>
            <person name="Kim K.M."/>
            <person name="Choe H."/>
        </authorList>
    </citation>
    <scope>NUCLEOTIDE SEQUENCE [LARGE SCALE GENOMIC DNA]</scope>
    <source>
        <strain evidence="14 15">KCTC 9944</strain>
    </source>
</reference>
<dbReference type="Gene3D" id="3.30.450.20">
    <property type="entry name" value="PAS domain"/>
    <property type="match status" value="2"/>
</dbReference>
<dbReference type="Gene3D" id="3.40.50.2300">
    <property type="match status" value="2"/>
</dbReference>
<feature type="domain" description="Response regulatory" evidence="11">
    <location>
        <begin position="666"/>
        <end position="786"/>
    </location>
</feature>
<dbReference type="InterPro" id="IPR005467">
    <property type="entry name" value="His_kinase_dom"/>
</dbReference>
<dbReference type="SUPFAM" id="SSF47226">
    <property type="entry name" value="Histidine-containing phosphotransfer domain, HPT domain"/>
    <property type="match status" value="1"/>
</dbReference>
<feature type="domain" description="Response regulatory" evidence="11">
    <location>
        <begin position="807"/>
        <end position="927"/>
    </location>
</feature>
<evidence type="ECO:0000259" key="13">
    <source>
        <dbReference type="PROSITE" id="PS50894"/>
    </source>
</evidence>
<evidence type="ECO:0000256" key="7">
    <source>
        <dbReference type="PROSITE-ProRule" id="PRU00110"/>
    </source>
</evidence>
<dbReference type="SUPFAM" id="SSF52172">
    <property type="entry name" value="CheY-like"/>
    <property type="match status" value="2"/>
</dbReference>
<dbReference type="PANTHER" id="PTHR45339:SF5">
    <property type="entry name" value="HISTIDINE KINASE"/>
    <property type="match status" value="1"/>
</dbReference>
<dbReference type="SMART" id="SM00448">
    <property type="entry name" value="REC"/>
    <property type="match status" value="2"/>
</dbReference>
<feature type="compositionally biased region" description="Low complexity" evidence="9">
    <location>
        <begin position="932"/>
        <end position="975"/>
    </location>
</feature>
<sequence>MDDDDPGGRILAAFTDAVLDLGLDGRIRYANTSAAALLGAEDLVGRDIGDFLDEDGRLHSSSHLARAARGIVIDGEVDTLLVRGDGSPRWVRLRQTALREGDRVTSVVLRMTDNHHDRELLEALRASQAGLVRAERIARSGSFTWHPATGDTSSSAGLVELYGDHLAALLAVDRTRLLGMTHPEDHARLEDNLGDLLSGAADEIDVELRQLGRHGWMWVRLRAEGTRDAAGVLVEVSGTYQDVTRSRAAEDRLQDLVTQNSLMQAVATAANEAGTLDEVLLLARDLVVLHDDWDRARAFLPCPGGTGLVPHLPEEHPATDAGATDVATRELATASRCLELGAPVWDEVDRLTIAFPVRLDEEVVAVLTLTSLPPLHRHELIEEMAAQAALLIARVAERERARGLLADARDRAVSASQHKSDFLATMSHEIRTPLNGIVGLNELLGATALSDRQQHLVSGVAVSSRSLLDLINDILDFSKIEAGHLGLERVDLEVREVLAEVGGVLAESARSRGIDLEVSCAPDVPEVLSGDPTRLKQVLLNLGSNAVKFTAEGSVTIRATASPAADGTLLRVEVGDTGVGITPDQQRAVFAPFSQADTSTTRTFGGTGLGLAICAEIVAAFGGEIGVDSVPGAGSTFWFTAHLGPATGSTEDATSVRARAVLGGTRVLVVDDTPRNRMILVEQLGWWGVVATEAAGAVAAMAALEGARAAGEPYDVVLLDLNMPGSDGLDLAAAVRAGGYPADLPLLLLTSSLTPTPEDLAGAGITTSLTKPVPSSTLRDALLSVLAGSDDAPRDVRPAPAPTGQGRVLVVEDNPINQMVARGFLEAQGYVVETAEDGEQALAAVATGAWDAVLMDVQMPRLDGYATTRVLRRERATTGDGRRLPIIAMTAAAVTGEREKCLAAGMDDYLTKPVSAAALAAALARWVHRPATAAPDAPATDAPATDAPGATTEHPEDPMATPEPTPAAAAAAPDGPHLDQDRLADLLELGPPHDFLDRAIGNFLRRRTEVVAALVSAVADRDHARLSAAAHELRGGAANLGLPVVVDLARRLEERGDTGEAVGCEPLLADLAVALGEAGEAIASYRDWFRATTSA</sequence>
<keyword evidence="14" id="KW-0808">Transferase</keyword>
<dbReference type="SUPFAM" id="SSF55785">
    <property type="entry name" value="PYP-like sensor domain (PAS domain)"/>
    <property type="match status" value="2"/>
</dbReference>
<dbReference type="CDD" id="cd17546">
    <property type="entry name" value="REC_hyHK_CKI1_RcsC-like"/>
    <property type="match status" value="1"/>
</dbReference>
<dbReference type="Pfam" id="PF00512">
    <property type="entry name" value="HisKA"/>
    <property type="match status" value="1"/>
</dbReference>
<dbReference type="SUPFAM" id="SSF55874">
    <property type="entry name" value="ATPase domain of HSP90 chaperone/DNA topoisomerase II/histidine kinase"/>
    <property type="match status" value="1"/>
</dbReference>
<dbReference type="Gene3D" id="1.20.120.160">
    <property type="entry name" value="HPT domain"/>
    <property type="match status" value="1"/>
</dbReference>
<keyword evidence="5 14" id="KW-0418">Kinase</keyword>
<dbReference type="InterPro" id="IPR000700">
    <property type="entry name" value="PAS-assoc_C"/>
</dbReference>
<accession>A0ABX8EK34</accession>
<feature type="domain" description="Histidine kinase" evidence="10">
    <location>
        <begin position="425"/>
        <end position="645"/>
    </location>
</feature>
<dbReference type="PRINTS" id="PR00344">
    <property type="entry name" value="BCTRLSENSOR"/>
</dbReference>
<dbReference type="InterPro" id="IPR004358">
    <property type="entry name" value="Sig_transdc_His_kin-like_C"/>
</dbReference>
<feature type="region of interest" description="Disordered" evidence="9">
    <location>
        <begin position="932"/>
        <end position="978"/>
    </location>
</feature>
<dbReference type="SMART" id="SM00091">
    <property type="entry name" value="PAS"/>
    <property type="match status" value="1"/>
</dbReference>